<comment type="caution">
    <text evidence="1">The sequence shown here is derived from an EMBL/GenBank/DDBJ whole genome shotgun (WGS) entry which is preliminary data.</text>
</comment>
<gene>
    <name evidence="1" type="ORF">NCTC11694_00088</name>
</gene>
<dbReference type="InterPro" id="IPR010270">
    <property type="entry name" value="Phage_P2_GpM"/>
</dbReference>
<dbReference type="Proteomes" id="UP000255050">
    <property type="component" value="Unassembled WGS sequence"/>
</dbReference>
<reference evidence="1 2" key="1">
    <citation type="submission" date="2018-06" db="EMBL/GenBank/DDBJ databases">
        <authorList>
            <consortium name="Pathogen Informatics"/>
            <person name="Doyle S."/>
        </authorList>
    </citation>
    <scope>NUCLEOTIDE SEQUENCE [LARGE SCALE GENOMIC DNA]</scope>
    <source>
        <strain evidence="1 2">NCTC11694</strain>
    </source>
</reference>
<dbReference type="EMBL" id="UGJR01000002">
    <property type="protein sequence ID" value="STR38951.1"/>
    <property type="molecule type" value="Genomic_DNA"/>
</dbReference>
<evidence type="ECO:0000313" key="2">
    <source>
        <dbReference type="Proteomes" id="UP000255050"/>
    </source>
</evidence>
<dbReference type="GO" id="GO:0003677">
    <property type="term" value="F:DNA binding"/>
    <property type="evidence" value="ECO:0007669"/>
    <property type="project" value="InterPro"/>
</dbReference>
<organism evidence="1 2">
    <name type="scientific">Klebsiella michiganensis</name>
    <dbReference type="NCBI Taxonomy" id="1134687"/>
    <lineage>
        <taxon>Bacteria</taxon>
        <taxon>Pseudomonadati</taxon>
        <taxon>Pseudomonadota</taxon>
        <taxon>Gammaproteobacteria</taxon>
        <taxon>Enterobacterales</taxon>
        <taxon>Enterobacteriaceae</taxon>
        <taxon>Klebsiella/Raoultella group</taxon>
        <taxon>Klebsiella</taxon>
    </lineage>
</organism>
<sequence length="237" mass="27136">MTMTVAQRWRAKILAQQQLQAREALESTPQNLGVIDQDLHFDIEQLRDIERIDQRAERKRDVLLPKWLPQVENYIQSGESYPFLPLVYCMVWLIDTGEFEHGIDLAEVAVAQGQKMPENFDNSPGAFIADNLRDWVELEYRQGHSVEPFFTRIFTLITEKWQLHEELTARWYVLAARLALRGADGKETAPSMISNVDTLEKAAALLAKADEVCPKKSGTKTLTNKIASRLRALTRIN</sequence>
<dbReference type="AlphaFoldDB" id="A0A7H4LS25"/>
<dbReference type="Pfam" id="PF05944">
    <property type="entry name" value="Phage_term_smal"/>
    <property type="match status" value="1"/>
</dbReference>
<accession>A0A7H4LS25</accession>
<name>A0A7H4LS25_9ENTR</name>
<dbReference type="GO" id="GO:0004519">
    <property type="term" value="F:endonuclease activity"/>
    <property type="evidence" value="ECO:0007669"/>
    <property type="project" value="InterPro"/>
</dbReference>
<evidence type="ECO:0000313" key="1">
    <source>
        <dbReference type="EMBL" id="STR38951.1"/>
    </source>
</evidence>
<proteinExistence type="predicted"/>
<protein>
    <submittedName>
        <fullName evidence="1">Phage small terminase subunit</fullName>
    </submittedName>
</protein>